<accession>A0A9P6UYW3</accession>
<dbReference type="Proteomes" id="UP000738325">
    <property type="component" value="Unassembled WGS sequence"/>
</dbReference>
<evidence type="ECO:0000259" key="3">
    <source>
        <dbReference type="SMART" id="SM00198"/>
    </source>
</evidence>
<feature type="chain" id="PRO_5040208402" description="SCP domain-containing protein" evidence="2">
    <location>
        <begin position="21"/>
        <end position="260"/>
    </location>
</feature>
<organism evidence="4 5">
    <name type="scientific">Dissophora globulifera</name>
    <dbReference type="NCBI Taxonomy" id="979702"/>
    <lineage>
        <taxon>Eukaryota</taxon>
        <taxon>Fungi</taxon>
        <taxon>Fungi incertae sedis</taxon>
        <taxon>Mucoromycota</taxon>
        <taxon>Mortierellomycotina</taxon>
        <taxon>Mortierellomycetes</taxon>
        <taxon>Mortierellales</taxon>
        <taxon>Mortierellaceae</taxon>
        <taxon>Dissophora</taxon>
    </lineage>
</organism>
<evidence type="ECO:0000313" key="4">
    <source>
        <dbReference type="EMBL" id="KAG0326891.1"/>
    </source>
</evidence>
<dbReference type="SUPFAM" id="SSF55797">
    <property type="entry name" value="PR-1-like"/>
    <property type="match status" value="1"/>
</dbReference>
<gene>
    <name evidence="4" type="ORF">BGZ99_008800</name>
</gene>
<dbReference type="EMBL" id="JAAAIP010000070">
    <property type="protein sequence ID" value="KAG0326891.1"/>
    <property type="molecule type" value="Genomic_DNA"/>
</dbReference>
<feature type="domain" description="SCP" evidence="3">
    <location>
        <begin position="165"/>
        <end position="260"/>
    </location>
</feature>
<dbReference type="PANTHER" id="PTHR10334">
    <property type="entry name" value="CYSTEINE-RICH SECRETORY PROTEIN-RELATED"/>
    <property type="match status" value="1"/>
</dbReference>
<dbReference type="SMART" id="SM00198">
    <property type="entry name" value="SCP"/>
    <property type="match status" value="1"/>
</dbReference>
<dbReference type="InterPro" id="IPR035940">
    <property type="entry name" value="CAP_sf"/>
</dbReference>
<sequence>MKVHVSILLALTVLAVAVSADQEPLAMPELNDMPKLNDMPELNNMPKLNDMPELNDMPKLNDMPELNDMPKLNDMPELNDMPKLNDMPELYDMTGKDMKEPGSLAPIAFIMAGQGRYVPLTSEQAEAIESGGDSSLLESESLPSEPENENGGDDTAFEAMALNLAEQSAVLQTHNELRALHGAPPLTWNAKAAAFGANWINACKFQHSGGPYGENLAAGYEGFDAAIQAWYDEGKLYDYNNPGFSGATGKIAVKIDRCLY</sequence>
<feature type="region of interest" description="Disordered" evidence="1">
    <location>
        <begin position="126"/>
        <end position="154"/>
    </location>
</feature>
<keyword evidence="2" id="KW-0732">Signal</keyword>
<keyword evidence="5" id="KW-1185">Reference proteome</keyword>
<reference evidence="4" key="1">
    <citation type="journal article" date="2020" name="Fungal Divers.">
        <title>Resolving the Mortierellaceae phylogeny through synthesis of multi-gene phylogenetics and phylogenomics.</title>
        <authorList>
            <person name="Vandepol N."/>
            <person name="Liber J."/>
            <person name="Desiro A."/>
            <person name="Na H."/>
            <person name="Kennedy M."/>
            <person name="Barry K."/>
            <person name="Grigoriev I.V."/>
            <person name="Miller A.N."/>
            <person name="O'Donnell K."/>
            <person name="Stajich J.E."/>
            <person name="Bonito G."/>
        </authorList>
    </citation>
    <scope>NUCLEOTIDE SEQUENCE</scope>
    <source>
        <strain evidence="4">REB-010B</strain>
    </source>
</reference>
<dbReference type="AlphaFoldDB" id="A0A9P6UYW3"/>
<feature type="compositionally biased region" description="Low complexity" evidence="1">
    <location>
        <begin position="129"/>
        <end position="145"/>
    </location>
</feature>
<proteinExistence type="predicted"/>
<evidence type="ECO:0000256" key="1">
    <source>
        <dbReference type="SAM" id="MobiDB-lite"/>
    </source>
</evidence>
<protein>
    <recommendedName>
        <fullName evidence="3">SCP domain-containing protein</fullName>
    </recommendedName>
</protein>
<dbReference type="Pfam" id="PF00188">
    <property type="entry name" value="CAP"/>
    <property type="match status" value="1"/>
</dbReference>
<dbReference type="InterPro" id="IPR001283">
    <property type="entry name" value="CRISP-related"/>
</dbReference>
<evidence type="ECO:0000313" key="5">
    <source>
        <dbReference type="Proteomes" id="UP000738325"/>
    </source>
</evidence>
<comment type="caution">
    <text evidence="4">The sequence shown here is derived from an EMBL/GenBank/DDBJ whole genome shotgun (WGS) entry which is preliminary data.</text>
</comment>
<evidence type="ECO:0000256" key="2">
    <source>
        <dbReference type="SAM" id="SignalP"/>
    </source>
</evidence>
<dbReference type="InterPro" id="IPR014044">
    <property type="entry name" value="CAP_dom"/>
</dbReference>
<dbReference type="OrthoDB" id="337038at2759"/>
<dbReference type="Gene3D" id="3.40.33.10">
    <property type="entry name" value="CAP"/>
    <property type="match status" value="1"/>
</dbReference>
<feature type="signal peptide" evidence="2">
    <location>
        <begin position="1"/>
        <end position="20"/>
    </location>
</feature>
<name>A0A9P6UYW3_9FUNG</name>